<keyword evidence="3 5" id="KW-1133">Transmembrane helix</keyword>
<keyword evidence="7" id="KW-1185">Reference proteome</keyword>
<protein>
    <submittedName>
        <fullName evidence="6">DUF1656 domain-containing protein</fullName>
    </submittedName>
</protein>
<dbReference type="Pfam" id="PF07869">
    <property type="entry name" value="DUF1656"/>
    <property type="match status" value="1"/>
</dbReference>
<evidence type="ECO:0000256" key="4">
    <source>
        <dbReference type="ARBA" id="ARBA00023136"/>
    </source>
</evidence>
<feature type="transmembrane region" description="Helical" evidence="5">
    <location>
        <begin position="12"/>
        <end position="32"/>
    </location>
</feature>
<reference evidence="6" key="1">
    <citation type="submission" date="2023-06" db="EMBL/GenBank/DDBJ databases">
        <title>Phylogenetic Diversity of Rhizobium strains.</title>
        <authorList>
            <person name="Moura F.T."/>
            <person name="Helene L.C.F."/>
            <person name="Hungria M."/>
        </authorList>
    </citation>
    <scope>NUCLEOTIDE SEQUENCE</scope>
    <source>
        <strain evidence="6">CCGE526</strain>
    </source>
</reference>
<feature type="transmembrane region" description="Helical" evidence="5">
    <location>
        <begin position="44"/>
        <end position="66"/>
    </location>
</feature>
<proteinExistence type="predicted"/>
<gene>
    <name evidence="6" type="ORF">PY649_15325</name>
</gene>
<sequence length="67" mass="7416">MTHTFHELVIEGVLVAPFAAYLAAALAIAFLLRPILLLVGFTKLFSNPQIAELSLYTTILCLLMHLF</sequence>
<name>A0ABT7JWZ3_9HYPH</name>
<keyword evidence="2 5" id="KW-0812">Transmembrane</keyword>
<comment type="caution">
    <text evidence="6">The sequence shown here is derived from an EMBL/GenBank/DDBJ whole genome shotgun (WGS) entry which is preliminary data.</text>
</comment>
<dbReference type="InterPro" id="IPR012451">
    <property type="entry name" value="DUF1656"/>
</dbReference>
<evidence type="ECO:0000256" key="1">
    <source>
        <dbReference type="ARBA" id="ARBA00022475"/>
    </source>
</evidence>
<dbReference type="RefSeq" id="WP_285869353.1">
    <property type="nucleotide sequence ID" value="NZ_JARFYM010000010.1"/>
</dbReference>
<accession>A0ABT7JWZ3</accession>
<evidence type="ECO:0000256" key="5">
    <source>
        <dbReference type="SAM" id="Phobius"/>
    </source>
</evidence>
<keyword evidence="1" id="KW-1003">Cell membrane</keyword>
<organism evidence="6 7">
    <name type="scientific">Rhizobium mayense</name>
    <dbReference type="NCBI Taxonomy" id="1312184"/>
    <lineage>
        <taxon>Bacteria</taxon>
        <taxon>Pseudomonadati</taxon>
        <taxon>Pseudomonadota</taxon>
        <taxon>Alphaproteobacteria</taxon>
        <taxon>Hyphomicrobiales</taxon>
        <taxon>Rhizobiaceae</taxon>
        <taxon>Rhizobium/Agrobacterium group</taxon>
        <taxon>Rhizobium</taxon>
    </lineage>
</organism>
<dbReference type="EMBL" id="JARFYM010000010">
    <property type="protein sequence ID" value="MDL2400278.1"/>
    <property type="molecule type" value="Genomic_DNA"/>
</dbReference>
<evidence type="ECO:0000313" key="7">
    <source>
        <dbReference type="Proteomes" id="UP001172645"/>
    </source>
</evidence>
<evidence type="ECO:0000256" key="3">
    <source>
        <dbReference type="ARBA" id="ARBA00022989"/>
    </source>
</evidence>
<evidence type="ECO:0000256" key="2">
    <source>
        <dbReference type="ARBA" id="ARBA00022692"/>
    </source>
</evidence>
<dbReference type="Proteomes" id="UP001172645">
    <property type="component" value="Unassembled WGS sequence"/>
</dbReference>
<keyword evidence="4 5" id="KW-0472">Membrane</keyword>
<evidence type="ECO:0000313" key="6">
    <source>
        <dbReference type="EMBL" id="MDL2400278.1"/>
    </source>
</evidence>